<dbReference type="Pfam" id="PF06936">
    <property type="entry name" value="Selenoprotein_S"/>
    <property type="match status" value="1"/>
</dbReference>
<protein>
    <submittedName>
        <fullName evidence="12">Selenoprotein S</fullName>
    </submittedName>
</protein>
<dbReference type="GO" id="GO:0036502">
    <property type="term" value="C:Derlin-1-VIMP complex"/>
    <property type="evidence" value="ECO:0007669"/>
    <property type="project" value="TreeGrafter"/>
</dbReference>
<dbReference type="Proteomes" id="UP000748531">
    <property type="component" value="Unassembled WGS sequence"/>
</dbReference>
<feature type="transmembrane region" description="Helical" evidence="11">
    <location>
        <begin position="25"/>
        <end position="46"/>
    </location>
</feature>
<keyword evidence="5 11" id="KW-0812">Transmembrane</keyword>
<proteinExistence type="inferred from homology"/>
<comment type="caution">
    <text evidence="12">The sequence shown here is derived from an EMBL/GenBank/DDBJ whole genome shotgun (WGS) entry which is preliminary data.</text>
</comment>
<dbReference type="PANTHER" id="PTHR28621:SF1">
    <property type="entry name" value="SELENOPROTEIN S"/>
    <property type="match status" value="1"/>
</dbReference>
<evidence type="ECO:0000256" key="3">
    <source>
        <dbReference type="ARBA" id="ARBA00011034"/>
    </source>
</evidence>
<evidence type="ECO:0000256" key="7">
    <source>
        <dbReference type="ARBA" id="ARBA00022933"/>
    </source>
</evidence>
<evidence type="ECO:0000256" key="5">
    <source>
        <dbReference type="ARBA" id="ARBA00022692"/>
    </source>
</evidence>
<keyword evidence="8 11" id="KW-1133">Transmembrane helix</keyword>
<dbReference type="Gene3D" id="6.10.250.2950">
    <property type="match status" value="1"/>
</dbReference>
<evidence type="ECO:0000313" key="12">
    <source>
        <dbReference type="EMBL" id="KAF5400155.1"/>
    </source>
</evidence>
<keyword evidence="7" id="KW-0712">Selenocysteine</keyword>
<dbReference type="EMBL" id="LUCH01003424">
    <property type="protein sequence ID" value="KAF5400155.1"/>
    <property type="molecule type" value="Genomic_DNA"/>
</dbReference>
<dbReference type="GO" id="GO:0030970">
    <property type="term" value="P:retrograde protein transport, ER to cytosol"/>
    <property type="evidence" value="ECO:0007669"/>
    <property type="project" value="TreeGrafter"/>
</dbReference>
<keyword evidence="6" id="KW-0256">Endoplasmic reticulum</keyword>
<organism evidence="12 13">
    <name type="scientific">Paragonimus heterotremus</name>
    <dbReference type="NCBI Taxonomy" id="100268"/>
    <lineage>
        <taxon>Eukaryota</taxon>
        <taxon>Metazoa</taxon>
        <taxon>Spiralia</taxon>
        <taxon>Lophotrochozoa</taxon>
        <taxon>Platyhelminthes</taxon>
        <taxon>Trematoda</taxon>
        <taxon>Digenea</taxon>
        <taxon>Plagiorchiida</taxon>
        <taxon>Troglotremata</taxon>
        <taxon>Troglotrematidae</taxon>
        <taxon>Paragonimus</taxon>
    </lineage>
</organism>
<reference evidence="12" key="1">
    <citation type="submission" date="2019-05" db="EMBL/GenBank/DDBJ databases">
        <title>Annotation for the trematode Paragonimus heterotremus.</title>
        <authorList>
            <person name="Choi Y.-J."/>
        </authorList>
    </citation>
    <scope>NUCLEOTIDE SEQUENCE</scope>
    <source>
        <strain evidence="12">LC</strain>
    </source>
</reference>
<evidence type="ECO:0000256" key="1">
    <source>
        <dbReference type="ARBA" id="ARBA00004389"/>
    </source>
</evidence>
<dbReference type="OrthoDB" id="75792at2759"/>
<feature type="region of interest" description="Disordered" evidence="10">
    <location>
        <begin position="96"/>
        <end position="174"/>
    </location>
</feature>
<dbReference type="GO" id="GO:0036513">
    <property type="term" value="C:Derlin-1 retrotranslocation complex"/>
    <property type="evidence" value="ECO:0007669"/>
    <property type="project" value="TreeGrafter"/>
</dbReference>
<keyword evidence="4" id="KW-0963">Cytoplasm</keyword>
<keyword evidence="13" id="KW-1185">Reference proteome</keyword>
<dbReference type="PANTHER" id="PTHR28621">
    <property type="entry name" value="SELENOPROTEIN S"/>
    <property type="match status" value="1"/>
</dbReference>
<evidence type="ECO:0000313" key="13">
    <source>
        <dbReference type="Proteomes" id="UP000748531"/>
    </source>
</evidence>
<evidence type="ECO:0000256" key="9">
    <source>
        <dbReference type="ARBA" id="ARBA00023136"/>
    </source>
</evidence>
<dbReference type="AlphaFoldDB" id="A0A8J4SNK8"/>
<evidence type="ECO:0000256" key="4">
    <source>
        <dbReference type="ARBA" id="ARBA00022490"/>
    </source>
</evidence>
<accession>A0A8J4SNK8</accession>
<evidence type="ECO:0000256" key="10">
    <source>
        <dbReference type="SAM" id="MobiDB-lite"/>
    </source>
</evidence>
<sequence length="174" mass="19673">MDSTVEVEDDFGGGTTEHTQTASNFSVASFTAWVFVFILGVLYFSVKKYWTGRHSQDLHVIQHSDDALRRREAIEAARKKLQERFNEDVIRFKSKQSEAEKAKADQKLMEWEALNSGRSSGRKKTHADDTEDVSVEGGRRSKPKSRLRENDYNPLMGNTSCGGRYRPSSTFTGG</sequence>
<name>A0A8J4SNK8_9TREM</name>
<evidence type="ECO:0000256" key="8">
    <source>
        <dbReference type="ARBA" id="ARBA00022989"/>
    </source>
</evidence>
<evidence type="ECO:0000256" key="11">
    <source>
        <dbReference type="SAM" id="Phobius"/>
    </source>
</evidence>
<evidence type="ECO:0000256" key="2">
    <source>
        <dbReference type="ARBA" id="ARBA00004496"/>
    </source>
</evidence>
<comment type="similarity">
    <text evidence="3">Belongs to the selenoprotein S family.</text>
</comment>
<dbReference type="InterPro" id="IPR009703">
    <property type="entry name" value="Selenoprotein_S"/>
</dbReference>
<feature type="compositionally biased region" description="Polar residues" evidence="10">
    <location>
        <begin position="156"/>
        <end position="174"/>
    </location>
</feature>
<evidence type="ECO:0000256" key="6">
    <source>
        <dbReference type="ARBA" id="ARBA00022824"/>
    </source>
</evidence>
<comment type="subcellular location">
    <subcellularLocation>
        <location evidence="2">Cytoplasm</location>
    </subcellularLocation>
    <subcellularLocation>
        <location evidence="1">Endoplasmic reticulum membrane</location>
        <topology evidence="1">Single-pass membrane protein</topology>
    </subcellularLocation>
</comment>
<dbReference type="GO" id="GO:0030968">
    <property type="term" value="P:endoplasmic reticulum unfolded protein response"/>
    <property type="evidence" value="ECO:0007669"/>
    <property type="project" value="TreeGrafter"/>
</dbReference>
<gene>
    <name evidence="12" type="ORF">PHET_06287</name>
</gene>
<keyword evidence="9 11" id="KW-0472">Membrane</keyword>
<feature type="compositionally biased region" description="Basic and acidic residues" evidence="10">
    <location>
        <begin position="96"/>
        <end position="110"/>
    </location>
</feature>